<dbReference type="OrthoDB" id="2855870at2759"/>
<evidence type="ECO:0000313" key="3">
    <source>
        <dbReference type="Proteomes" id="UP001063166"/>
    </source>
</evidence>
<proteinExistence type="predicted"/>
<organism evidence="2 3">
    <name type="scientific">Lyophyllum shimeji</name>
    <name type="common">Hon-shimeji</name>
    <name type="synonym">Tricholoma shimeji</name>
    <dbReference type="NCBI Taxonomy" id="47721"/>
    <lineage>
        <taxon>Eukaryota</taxon>
        <taxon>Fungi</taxon>
        <taxon>Dikarya</taxon>
        <taxon>Basidiomycota</taxon>
        <taxon>Agaricomycotina</taxon>
        <taxon>Agaricomycetes</taxon>
        <taxon>Agaricomycetidae</taxon>
        <taxon>Agaricales</taxon>
        <taxon>Tricholomatineae</taxon>
        <taxon>Lyophyllaceae</taxon>
        <taxon>Lyophyllum</taxon>
    </lineage>
</organism>
<dbReference type="EMBL" id="BRPK01000022">
    <property type="protein sequence ID" value="GLB45364.1"/>
    <property type="molecule type" value="Genomic_DNA"/>
</dbReference>
<feature type="compositionally biased region" description="Basic and acidic residues" evidence="1">
    <location>
        <begin position="185"/>
        <end position="202"/>
    </location>
</feature>
<name>A0A9P3Q1B8_LYOSH</name>
<dbReference type="Proteomes" id="UP001063166">
    <property type="component" value="Unassembled WGS sequence"/>
</dbReference>
<protein>
    <recommendedName>
        <fullName evidence="4">Gag-like protein</fullName>
    </recommendedName>
</protein>
<evidence type="ECO:0000313" key="2">
    <source>
        <dbReference type="EMBL" id="GLB45364.1"/>
    </source>
</evidence>
<dbReference type="AlphaFoldDB" id="A0A9P3Q1B8"/>
<evidence type="ECO:0000256" key="1">
    <source>
        <dbReference type="SAM" id="MobiDB-lite"/>
    </source>
</evidence>
<reference evidence="2" key="1">
    <citation type="submission" date="2022-07" db="EMBL/GenBank/DDBJ databases">
        <title>The genome of Lyophyllum shimeji provides insight into the initial evolution of ectomycorrhizal fungal genome.</title>
        <authorList>
            <person name="Kobayashi Y."/>
            <person name="Shibata T."/>
            <person name="Hirakawa H."/>
            <person name="Shigenobu S."/>
            <person name="Nishiyama T."/>
            <person name="Yamada A."/>
            <person name="Hasebe M."/>
            <person name="Kawaguchi M."/>
        </authorList>
    </citation>
    <scope>NUCLEOTIDE SEQUENCE</scope>
    <source>
        <strain evidence="2">AT787</strain>
    </source>
</reference>
<gene>
    <name evidence="2" type="ORF">LshimejAT787_2200270</name>
</gene>
<feature type="compositionally biased region" description="Low complexity" evidence="1">
    <location>
        <begin position="230"/>
        <end position="242"/>
    </location>
</feature>
<feature type="region of interest" description="Disordered" evidence="1">
    <location>
        <begin position="168"/>
        <end position="327"/>
    </location>
</feature>
<evidence type="ECO:0008006" key="4">
    <source>
        <dbReference type="Google" id="ProtNLM"/>
    </source>
</evidence>
<keyword evidence="3" id="KW-1185">Reference proteome</keyword>
<comment type="caution">
    <text evidence="2">The sequence shown here is derived from an EMBL/GenBank/DDBJ whole genome shotgun (WGS) entry which is preliminary data.</text>
</comment>
<sequence length="347" mass="37993">MMREDQTGAELKAHADKFIDILAPIDAPPNAVELVTDDRRYKVRINGIWTGRENGRIHTPAEIAEELTLYNPVMDKVRPLGPPRWMKAEVDLREQDYSSVVLEFQTEDDANTLLAAKRVAAYARFCEIVQHADKPPVLQCSNCWGIGHHAGRCHSPTKCRICAEDHAEKDHPPATEQRQTFKRANCGDEHPATDRRCPERARAAGTSKETKNTAVGGGTTRAPRKKTTKPRTSPETSTTTSTGDARRGETLTVSHTAPGESGSRDVGGDQDEMDTREDGGDRLGDGPGLETEWGAVQPRKRRTKVKKNTDDTRGAANRYAGLEDDSGDAQAIAGDSLRAPIIGNVPQ</sequence>
<accession>A0A9P3Q1B8</accession>